<gene>
    <name evidence="1" type="ORF">AW736_23910</name>
</gene>
<evidence type="ECO:0008006" key="3">
    <source>
        <dbReference type="Google" id="ProtNLM"/>
    </source>
</evidence>
<dbReference type="Proteomes" id="UP000078486">
    <property type="component" value="Unassembled WGS sequence"/>
</dbReference>
<dbReference type="RefSeq" id="WP_068772813.1">
    <property type="nucleotide sequence ID" value="NZ_CP109796.1"/>
</dbReference>
<comment type="caution">
    <text evidence="1">The sequence shown here is derived from an EMBL/GenBank/DDBJ whole genome shotgun (WGS) entry which is preliminary data.</text>
</comment>
<keyword evidence="2" id="KW-1185">Reference proteome</keyword>
<protein>
    <recommendedName>
        <fullName evidence="3">NERD domain-containing protein</fullName>
    </recommendedName>
</protein>
<evidence type="ECO:0000313" key="2">
    <source>
        <dbReference type="Proteomes" id="UP000078486"/>
    </source>
</evidence>
<proteinExistence type="predicted"/>
<accession>A0A178IB87</accession>
<dbReference type="EMBL" id="LRRQ01000175">
    <property type="protein sequence ID" value="OAM87303.1"/>
    <property type="molecule type" value="Genomic_DNA"/>
</dbReference>
<name>A0A178IB87_9BACT</name>
<sequence>MSPAPTQRPTPDRTPIDRGIDRLLELGRTTSPLELLSAAAFRHLAKQETETGVVEDSHASEAQVEFLLSLLTAQPFPGEAAVRTPVVAEECLGHLDAIYQSASVYYSLTSRSRANNAAEEELIASLRLDTLHVRGEGYRHHLDWLYRGIAGPHDATLRSTVGFDSGQFADAIAHISASVQANLDQANQRRLEARSAYYGIAARELGQPLESDAVRELASSAEFSARHSAELATAIAAFNGLDAPAVFAVTPRHAVDELIFRRIALNFGENAAFIDGIPRWRGWPLNPSRIHERPLVAHAGRYYAFHLPLLGRGALSIIEEILRTANGGYWQNSFLRRRDDWVESTAVDLIAGILPGCTPYNNLFYDCVVDGQPVHTEVDGLIVFDDCLFIVEVKASALGDDARRGAPNAIADDLRDSLDNAYTQAQRLLTLIRSTDEVRFTNERGDEQLRLRFREFRQHFLISVTRESMGHAATRLQLTRRLGFIQGAEWPWAVSLLDLRIISELVGRPSLFLHYLTRRIAANDDPALAAQDEIDLFGYFLAGQLFFDPSERRTATMVMPVGFDDEINRYFEAQTRGDPLPAKPNMQIPPLFDAFLAMLEQARPRHFTTACLQLLSYNGELYAQVDASVPDIEEAYRVRRACRQATVGNRDNPSFPLIILACCQLDSMQEIQAKMMIATNKRQRSPHHHATVILWEPPLAANRCRISLLPPEDR</sequence>
<dbReference type="OrthoDB" id="1089680at2"/>
<reference evidence="1 2" key="1">
    <citation type="submission" date="2016-01" db="EMBL/GenBank/DDBJ databases">
        <title>High potential of lignocellulose degradation of a new Verrucomicrobia species.</title>
        <authorList>
            <person name="Wang Y."/>
            <person name="Shi Y."/>
            <person name="Qiu Z."/>
            <person name="Liu S."/>
            <person name="Yang H."/>
        </authorList>
    </citation>
    <scope>NUCLEOTIDE SEQUENCE [LARGE SCALE GENOMIC DNA]</scope>
    <source>
        <strain evidence="1 2">TSB47</strain>
    </source>
</reference>
<evidence type="ECO:0000313" key="1">
    <source>
        <dbReference type="EMBL" id="OAM87303.1"/>
    </source>
</evidence>
<organism evidence="1 2">
    <name type="scientific">Termitidicoccus mucosus</name>
    <dbReference type="NCBI Taxonomy" id="1184151"/>
    <lineage>
        <taxon>Bacteria</taxon>
        <taxon>Pseudomonadati</taxon>
        <taxon>Verrucomicrobiota</taxon>
        <taxon>Opitutia</taxon>
        <taxon>Opitutales</taxon>
        <taxon>Opitutaceae</taxon>
        <taxon>Termitidicoccus</taxon>
    </lineage>
</organism>
<dbReference type="AlphaFoldDB" id="A0A178IB87"/>
<dbReference type="STRING" id="1184151.AW736_23910"/>